<evidence type="ECO:0000313" key="11">
    <source>
        <dbReference type="EMBL" id="RVV98474.1"/>
    </source>
</evidence>
<keyword evidence="12" id="KW-1185">Reference proteome</keyword>
<name>A0A438AIJ2_9RHOB</name>
<accession>A0A438AIJ2</accession>
<feature type="transmembrane region" description="Helical" evidence="10">
    <location>
        <begin position="218"/>
        <end position="238"/>
    </location>
</feature>
<evidence type="ECO:0000256" key="10">
    <source>
        <dbReference type="SAM" id="Phobius"/>
    </source>
</evidence>
<evidence type="ECO:0000256" key="4">
    <source>
        <dbReference type="ARBA" id="ARBA00022960"/>
    </source>
</evidence>
<keyword evidence="7 10" id="KW-0472">Membrane</keyword>
<feature type="transmembrane region" description="Helical" evidence="10">
    <location>
        <begin position="440"/>
        <end position="459"/>
    </location>
</feature>
<evidence type="ECO:0000256" key="2">
    <source>
        <dbReference type="ARBA" id="ARBA00022475"/>
    </source>
</evidence>
<feature type="transmembrane region" description="Helical" evidence="10">
    <location>
        <begin position="188"/>
        <end position="212"/>
    </location>
</feature>
<comment type="similarity">
    <text evidence="9">Belongs to the MurJ/MviN family.</text>
</comment>
<dbReference type="GO" id="GO:0034204">
    <property type="term" value="P:lipid translocation"/>
    <property type="evidence" value="ECO:0007669"/>
    <property type="project" value="TreeGrafter"/>
</dbReference>
<feature type="transmembrane region" description="Helical" evidence="10">
    <location>
        <begin position="526"/>
        <end position="547"/>
    </location>
</feature>
<keyword evidence="2" id="KW-1003">Cell membrane</keyword>
<feature type="transmembrane region" description="Helical" evidence="10">
    <location>
        <begin position="363"/>
        <end position="386"/>
    </location>
</feature>
<dbReference type="PANTHER" id="PTHR47019">
    <property type="entry name" value="LIPID II FLIPPASE MURJ"/>
    <property type="match status" value="1"/>
</dbReference>
<dbReference type="OrthoDB" id="9804143at2"/>
<dbReference type="EMBL" id="RQXX01000002">
    <property type="protein sequence ID" value="RVV98474.1"/>
    <property type="molecule type" value="Genomic_DNA"/>
</dbReference>
<gene>
    <name evidence="11" type="ORF">EKE94_06020</name>
</gene>
<comment type="function">
    <text evidence="8">Involved in peptidoglycan biosynthesis. Transports lipid-linked peptidoglycan precursors from the inner to the outer leaflet of the cytoplasmic membrane.</text>
</comment>
<evidence type="ECO:0000256" key="6">
    <source>
        <dbReference type="ARBA" id="ARBA00022989"/>
    </source>
</evidence>
<dbReference type="AlphaFoldDB" id="A0A438AIJ2"/>
<dbReference type="Proteomes" id="UP000285908">
    <property type="component" value="Unassembled WGS sequence"/>
</dbReference>
<keyword evidence="4" id="KW-0133">Cell shape</keyword>
<protein>
    <recommendedName>
        <fullName evidence="13">Lipid II flippase MurJ</fullName>
    </recommendedName>
</protein>
<dbReference type="InterPro" id="IPR004268">
    <property type="entry name" value="MurJ"/>
</dbReference>
<feature type="transmembrane region" description="Helical" evidence="10">
    <location>
        <begin position="45"/>
        <end position="68"/>
    </location>
</feature>
<feature type="transmembrane region" description="Helical" evidence="10">
    <location>
        <begin position="497"/>
        <end position="520"/>
    </location>
</feature>
<evidence type="ECO:0000256" key="5">
    <source>
        <dbReference type="ARBA" id="ARBA00022984"/>
    </source>
</evidence>
<feature type="transmembrane region" description="Helical" evidence="10">
    <location>
        <begin position="406"/>
        <end position="428"/>
    </location>
</feature>
<dbReference type="GO" id="GO:0005886">
    <property type="term" value="C:plasma membrane"/>
    <property type="evidence" value="ECO:0007669"/>
    <property type="project" value="UniProtKB-SubCell"/>
</dbReference>
<evidence type="ECO:0000256" key="1">
    <source>
        <dbReference type="ARBA" id="ARBA00004651"/>
    </source>
</evidence>
<evidence type="ECO:0000256" key="3">
    <source>
        <dbReference type="ARBA" id="ARBA00022692"/>
    </source>
</evidence>
<reference evidence="11 12" key="1">
    <citation type="submission" date="2018-11" db="EMBL/GenBank/DDBJ databases">
        <title>Mesobaculum littorinae gen. nov., sp. nov., isolated from Littorina scabra that represents a novel genus of the order Rhodobacteraceae.</title>
        <authorList>
            <person name="Li F."/>
        </authorList>
    </citation>
    <scope>NUCLEOTIDE SEQUENCE [LARGE SCALE GENOMIC DNA]</scope>
    <source>
        <strain evidence="11 12">M0103</strain>
    </source>
</reference>
<feature type="transmembrane region" description="Helical" evidence="10">
    <location>
        <begin position="465"/>
        <end position="485"/>
    </location>
</feature>
<evidence type="ECO:0000256" key="8">
    <source>
        <dbReference type="ARBA" id="ARBA00060041"/>
    </source>
</evidence>
<dbReference type="GO" id="GO:0008360">
    <property type="term" value="P:regulation of cell shape"/>
    <property type="evidence" value="ECO:0007669"/>
    <property type="project" value="UniProtKB-KW"/>
</dbReference>
<feature type="transmembrane region" description="Helical" evidence="10">
    <location>
        <begin position="121"/>
        <end position="147"/>
    </location>
</feature>
<evidence type="ECO:0000256" key="7">
    <source>
        <dbReference type="ARBA" id="ARBA00023136"/>
    </source>
</evidence>
<evidence type="ECO:0008006" key="13">
    <source>
        <dbReference type="Google" id="ProtNLM"/>
    </source>
</evidence>
<sequence>MPTAPARFVVPAPCHLSARHAGHRKGPPSMSPTAARVYAVTLMKALGLVVTFLLVMAQAAIFGTGAAADAFFFARRTIGAFSGLFEQGAQRLFVPAFVQAWAAEDDGDGPRAARRVLWRATLGLSAAVALGAVGAILAAGPLVTLLAPGFEGPVRDGAILAFRILLVGLPLNMAAAVLGSFQFARRRFVLATAATLAPRVTVLAAIAGIGAAVTPAQLSWAVNAGVALMAALMLWNALRALAPAADPAPQGAPCEVIDPSLAPSDGAAAPRPAASRNRKATGTGTRATAVALFSAGQLATTWIDTALASLAGLGALAILYLAQRLLNAAPGSVNAAVSNVFYTEYAHAALATRTRQAAEVATGLRLSLFLILPIAALLLAEAPQIVRLVLERGAFDAGDSAATAGLIRALAPLLVVNAVFALAITAILADDALPMRAAAIRVSLVSIALRCVLGAALVGPFGLTGLAITFLVADGAQMATAYAMLRRALGPILAPADHAGLAGMTGAAIAAGGLLLLMPGTGLPAFALQGAAFAMAYPALAAAFGVAEARALNPRRLFSRVGRRAR</sequence>
<dbReference type="GO" id="GO:0009252">
    <property type="term" value="P:peptidoglycan biosynthetic process"/>
    <property type="evidence" value="ECO:0007669"/>
    <property type="project" value="UniProtKB-KW"/>
</dbReference>
<organism evidence="11 12">
    <name type="scientific">Mesobaculum littorinae</name>
    <dbReference type="NCBI Taxonomy" id="2486419"/>
    <lineage>
        <taxon>Bacteria</taxon>
        <taxon>Pseudomonadati</taxon>
        <taxon>Pseudomonadota</taxon>
        <taxon>Alphaproteobacteria</taxon>
        <taxon>Rhodobacterales</taxon>
        <taxon>Roseobacteraceae</taxon>
        <taxon>Mesobaculum</taxon>
    </lineage>
</organism>
<keyword evidence="5" id="KW-0573">Peptidoglycan synthesis</keyword>
<dbReference type="Pfam" id="PF03023">
    <property type="entry name" value="MurJ"/>
    <property type="match status" value="1"/>
</dbReference>
<dbReference type="InterPro" id="IPR051050">
    <property type="entry name" value="Lipid_II_flippase_MurJ/MviN"/>
</dbReference>
<evidence type="ECO:0000256" key="9">
    <source>
        <dbReference type="ARBA" id="ARBA00061532"/>
    </source>
</evidence>
<keyword evidence="6 10" id="KW-1133">Transmembrane helix</keyword>
<comment type="caution">
    <text evidence="11">The sequence shown here is derived from an EMBL/GenBank/DDBJ whole genome shotgun (WGS) entry which is preliminary data.</text>
</comment>
<comment type="subcellular location">
    <subcellularLocation>
        <location evidence="1">Cell membrane</location>
        <topology evidence="1">Multi-pass membrane protein</topology>
    </subcellularLocation>
</comment>
<dbReference type="PANTHER" id="PTHR47019:SF1">
    <property type="entry name" value="LIPID II FLIPPASE MURJ"/>
    <property type="match status" value="1"/>
</dbReference>
<proteinExistence type="inferred from homology"/>
<dbReference type="GO" id="GO:0015648">
    <property type="term" value="F:lipid-linked peptidoglycan transporter activity"/>
    <property type="evidence" value="ECO:0007669"/>
    <property type="project" value="TreeGrafter"/>
</dbReference>
<keyword evidence="3 10" id="KW-0812">Transmembrane</keyword>
<evidence type="ECO:0000313" key="12">
    <source>
        <dbReference type="Proteomes" id="UP000285908"/>
    </source>
</evidence>
<feature type="transmembrane region" description="Helical" evidence="10">
    <location>
        <begin position="159"/>
        <end position="181"/>
    </location>
</feature>